<dbReference type="AlphaFoldDB" id="A0A6B3NDU0"/>
<comment type="caution">
    <text evidence="2">The sequence shown here is derived from an EMBL/GenBank/DDBJ whole genome shotgun (WGS) entry which is preliminary data.</text>
</comment>
<keyword evidence="2" id="KW-0255">Endonuclease</keyword>
<gene>
    <name evidence="2" type="ORF">F6J89_11830</name>
</gene>
<sequence length="191" mass="22008">MVFSTDTTPKLSLAEFLEMPETKPAKEYINGKVYQKPMPQGKHSTLQGRLTTAINQVGESQQLVFAFPELRCTFGERSLVPDISVFEWRRIPVDNKGEIENRFEISPDWVIEILSPEQTDARLTEKIIFCLNQGTKLGWLIDPKERLVITFQPKQQPEVKQDLDILTVIAVLEDWQLSAADLFQWLSFRRG</sequence>
<dbReference type="CDD" id="cd06260">
    <property type="entry name" value="DUF820-like"/>
    <property type="match status" value="1"/>
</dbReference>
<protein>
    <submittedName>
        <fullName evidence="2">Uma2 family endonuclease</fullName>
    </submittedName>
</protein>
<dbReference type="InterPro" id="IPR008538">
    <property type="entry name" value="Uma2"/>
</dbReference>
<dbReference type="EMBL" id="JAAHFQ010000195">
    <property type="protein sequence ID" value="NER28294.1"/>
    <property type="molecule type" value="Genomic_DNA"/>
</dbReference>
<keyword evidence="2" id="KW-0378">Hydrolase</keyword>
<accession>A0A6B3NDU0</accession>
<keyword evidence="2" id="KW-0540">Nuclease</keyword>
<dbReference type="Pfam" id="PF05685">
    <property type="entry name" value="Uma2"/>
    <property type="match status" value="1"/>
</dbReference>
<dbReference type="PANTHER" id="PTHR34107:SF5">
    <property type="entry name" value="SLL1355 PROTEIN"/>
    <property type="match status" value="1"/>
</dbReference>
<dbReference type="Gene3D" id="3.90.1570.10">
    <property type="entry name" value="tt1808, chain A"/>
    <property type="match status" value="1"/>
</dbReference>
<evidence type="ECO:0000313" key="2">
    <source>
        <dbReference type="EMBL" id="NER28294.1"/>
    </source>
</evidence>
<proteinExistence type="predicted"/>
<dbReference type="PANTHER" id="PTHR34107">
    <property type="entry name" value="SLL0198 PROTEIN-RELATED"/>
    <property type="match status" value="1"/>
</dbReference>
<dbReference type="SUPFAM" id="SSF52980">
    <property type="entry name" value="Restriction endonuclease-like"/>
    <property type="match status" value="1"/>
</dbReference>
<dbReference type="InterPro" id="IPR011335">
    <property type="entry name" value="Restrct_endonuc-II-like"/>
</dbReference>
<dbReference type="InterPro" id="IPR012296">
    <property type="entry name" value="Nuclease_put_TT1808"/>
</dbReference>
<reference evidence="2" key="1">
    <citation type="submission" date="2019-11" db="EMBL/GenBank/DDBJ databases">
        <title>Genomic insights into an expanded diversity of filamentous marine cyanobacteria reveals the extraordinary biosynthetic potential of Moorea and Okeania.</title>
        <authorList>
            <person name="Ferreira Leao T."/>
            <person name="Wang M."/>
            <person name="Moss N."/>
            <person name="Da Silva R."/>
            <person name="Sanders J."/>
            <person name="Nurk S."/>
            <person name="Gurevich A."/>
            <person name="Humphrey G."/>
            <person name="Reher R."/>
            <person name="Zhu Q."/>
            <person name="Belda-Ferre P."/>
            <person name="Glukhov E."/>
            <person name="Rex R."/>
            <person name="Dorrestein P.C."/>
            <person name="Knight R."/>
            <person name="Pevzner P."/>
            <person name="Gerwick W.H."/>
            <person name="Gerwick L."/>
        </authorList>
    </citation>
    <scope>NUCLEOTIDE SEQUENCE</scope>
    <source>
        <strain evidence="2">SIO1C4</strain>
    </source>
</reference>
<evidence type="ECO:0000259" key="1">
    <source>
        <dbReference type="Pfam" id="PF05685"/>
    </source>
</evidence>
<name>A0A6B3NDU0_9CYAN</name>
<feature type="domain" description="Putative restriction endonuclease" evidence="1">
    <location>
        <begin position="14"/>
        <end position="179"/>
    </location>
</feature>
<dbReference type="GO" id="GO:0004519">
    <property type="term" value="F:endonuclease activity"/>
    <property type="evidence" value="ECO:0007669"/>
    <property type="project" value="UniProtKB-KW"/>
</dbReference>
<organism evidence="2">
    <name type="scientific">Symploca sp. SIO1C4</name>
    <dbReference type="NCBI Taxonomy" id="2607765"/>
    <lineage>
        <taxon>Bacteria</taxon>
        <taxon>Bacillati</taxon>
        <taxon>Cyanobacteriota</taxon>
        <taxon>Cyanophyceae</taxon>
        <taxon>Coleofasciculales</taxon>
        <taxon>Coleofasciculaceae</taxon>
        <taxon>Symploca</taxon>
    </lineage>
</organism>